<dbReference type="EMBL" id="ACEB01000006">
    <property type="protein sequence ID" value="EEG27766.1"/>
    <property type="molecule type" value="Genomic_DNA"/>
</dbReference>
<comment type="caution">
    <text evidence="1">The sequence shown here is derived from an EMBL/GenBank/DDBJ whole genome shotgun (WGS) entry which is preliminary data.</text>
</comment>
<sequence length="60" mass="6581">MFYWWGSADFIVPNHSEAGSMVLKAPLVTCGCAAISALGLCRWEVELSNSVIGYERRGMV</sequence>
<dbReference type="Proteomes" id="UP000006247">
    <property type="component" value="Unassembled WGS sequence"/>
</dbReference>
<accession>C0E0W8</accession>
<reference evidence="1 2" key="1">
    <citation type="submission" date="2009-01" db="EMBL/GenBank/DDBJ databases">
        <authorList>
            <person name="Fulton L."/>
            <person name="Clifton S."/>
            <person name="Chinwalla A.T."/>
            <person name="Mitreva M."/>
            <person name="Sodergren E."/>
            <person name="Weinstock G."/>
            <person name="Clifton S."/>
            <person name="Dooling D.J."/>
            <person name="Fulton B."/>
            <person name="Minx P."/>
            <person name="Pepin K.H."/>
            <person name="Johnson M."/>
            <person name="Bhonagiri V."/>
            <person name="Nash W.E."/>
            <person name="Mardis E.R."/>
            <person name="Wilson R.K."/>
        </authorList>
    </citation>
    <scope>NUCLEOTIDE SEQUENCE [LARGE SCALE GENOMIC DNA]</scope>
    <source>
        <strain evidence="1 2">ATCC 33806</strain>
    </source>
</reference>
<dbReference type="HOGENOM" id="CLU_2933566_0_0_11"/>
<organism evidence="1 2">
    <name type="scientific">Corynebacterium matruchotii ATCC 33806</name>
    <dbReference type="NCBI Taxonomy" id="566549"/>
    <lineage>
        <taxon>Bacteria</taxon>
        <taxon>Bacillati</taxon>
        <taxon>Actinomycetota</taxon>
        <taxon>Actinomycetes</taxon>
        <taxon>Mycobacteriales</taxon>
        <taxon>Corynebacteriaceae</taxon>
        <taxon>Corynebacterium</taxon>
    </lineage>
</organism>
<evidence type="ECO:0000313" key="1">
    <source>
        <dbReference type="EMBL" id="EEG27766.1"/>
    </source>
</evidence>
<name>C0E0W8_9CORY</name>
<proteinExistence type="predicted"/>
<gene>
    <name evidence="1" type="ORF">CORMATOL_00618</name>
</gene>
<protein>
    <submittedName>
        <fullName evidence="1">Uncharacterized protein</fullName>
    </submittedName>
</protein>
<evidence type="ECO:0000313" key="2">
    <source>
        <dbReference type="Proteomes" id="UP000006247"/>
    </source>
</evidence>
<dbReference type="AlphaFoldDB" id="C0E0W8"/>